<dbReference type="EMBL" id="LQOJ01000005">
    <property type="protein sequence ID" value="ORV10042.1"/>
    <property type="molecule type" value="Genomic_DNA"/>
</dbReference>
<keyword evidence="2" id="KW-1185">Reference proteome</keyword>
<dbReference type="STRING" id="1793.AWC04_01040"/>
<comment type="caution">
    <text evidence="1">The sequence shown here is derived from an EMBL/GenBank/DDBJ whole genome shotgun (WGS) entry which is preliminary data.</text>
</comment>
<dbReference type="AlphaFoldDB" id="A0A1X1RNA5"/>
<evidence type="ECO:0000313" key="2">
    <source>
        <dbReference type="Proteomes" id="UP000193484"/>
    </source>
</evidence>
<proteinExistence type="predicted"/>
<evidence type="ECO:0000313" key="1">
    <source>
        <dbReference type="EMBL" id="ORV10042.1"/>
    </source>
</evidence>
<gene>
    <name evidence="1" type="ORF">AWC04_01040</name>
</gene>
<organism evidence="1 2">
    <name type="scientific">Mycolicibacterium fallax</name>
    <name type="common">Mycobacterium fallax</name>
    <dbReference type="NCBI Taxonomy" id="1793"/>
    <lineage>
        <taxon>Bacteria</taxon>
        <taxon>Bacillati</taxon>
        <taxon>Actinomycetota</taxon>
        <taxon>Actinomycetes</taxon>
        <taxon>Mycobacteriales</taxon>
        <taxon>Mycobacteriaceae</taxon>
        <taxon>Mycolicibacterium</taxon>
    </lineage>
</organism>
<protein>
    <submittedName>
        <fullName evidence="1">Uncharacterized protein</fullName>
    </submittedName>
</protein>
<name>A0A1X1RNA5_MYCFA</name>
<accession>A0A1X1RNA5</accession>
<reference evidence="1 2" key="1">
    <citation type="submission" date="2016-01" db="EMBL/GenBank/DDBJ databases">
        <title>The new phylogeny of the genus Mycobacterium.</title>
        <authorList>
            <person name="Tarcisio F."/>
            <person name="Conor M."/>
            <person name="Antonella G."/>
            <person name="Elisabetta G."/>
            <person name="Giulia F.S."/>
            <person name="Sara T."/>
            <person name="Anna F."/>
            <person name="Clotilde B."/>
            <person name="Roberto B."/>
            <person name="Veronica D.S."/>
            <person name="Fabio R."/>
            <person name="Monica P."/>
            <person name="Olivier J."/>
            <person name="Enrico T."/>
            <person name="Nicola S."/>
        </authorList>
    </citation>
    <scope>NUCLEOTIDE SEQUENCE [LARGE SCALE GENOMIC DNA]</scope>
    <source>
        <strain evidence="1 2">DSM 44179</strain>
    </source>
</reference>
<dbReference type="RefSeq" id="WP_085092469.1">
    <property type="nucleotide sequence ID" value="NZ_AP022603.1"/>
</dbReference>
<dbReference type="Proteomes" id="UP000193484">
    <property type="component" value="Unassembled WGS sequence"/>
</dbReference>
<sequence length="88" mass="9444">MKPLEILDRDNNVIAEWDVATWTGACADYAQELGKNYSPIRVAALLVETGGDTDIDPHPAAVGYVETILAAAQELDSITVGTTLRRAT</sequence>